<dbReference type="AlphaFoldDB" id="A0A261EU38"/>
<comment type="subcellular location">
    <subcellularLocation>
        <location evidence="1">Cell envelope</location>
    </subcellularLocation>
</comment>
<keyword evidence="9" id="KW-1185">Reference proteome</keyword>
<comment type="caution">
    <text evidence="8">The sequence shown here is derived from an EMBL/GenBank/DDBJ whole genome shotgun (WGS) entry which is preliminary data.</text>
</comment>
<feature type="domain" description="Solute-binding protein family 5" evidence="7">
    <location>
        <begin position="123"/>
        <end position="464"/>
    </location>
</feature>
<evidence type="ECO:0000259" key="7">
    <source>
        <dbReference type="Pfam" id="PF00496"/>
    </source>
</evidence>
<dbReference type="PANTHER" id="PTHR30290">
    <property type="entry name" value="PERIPLASMIC BINDING COMPONENT OF ABC TRANSPORTER"/>
    <property type="match status" value="1"/>
</dbReference>
<evidence type="ECO:0000313" key="9">
    <source>
        <dbReference type="Proteomes" id="UP000216004"/>
    </source>
</evidence>
<keyword evidence="6" id="KW-1133">Transmembrane helix</keyword>
<reference evidence="8 9" key="1">
    <citation type="journal article" date="2017" name="BMC Genomics">
        <title>Comparative genomic and phylogenomic analyses of the Bifidobacteriaceae family.</title>
        <authorList>
            <person name="Lugli G.A."/>
            <person name="Milani C."/>
            <person name="Turroni F."/>
            <person name="Duranti S."/>
            <person name="Mancabelli L."/>
            <person name="Mangifesta M."/>
            <person name="Ferrario C."/>
            <person name="Modesto M."/>
            <person name="Mattarelli P."/>
            <person name="Jiri K."/>
            <person name="van Sinderen D."/>
            <person name="Ventura M."/>
        </authorList>
    </citation>
    <scope>NUCLEOTIDE SEQUENCE [LARGE SCALE GENOMIC DNA]</scope>
    <source>
        <strain evidence="8 9">DSM 22924</strain>
    </source>
</reference>
<evidence type="ECO:0000256" key="1">
    <source>
        <dbReference type="ARBA" id="ARBA00004196"/>
    </source>
</evidence>
<dbReference type="Proteomes" id="UP000216004">
    <property type="component" value="Unassembled WGS sequence"/>
</dbReference>
<dbReference type="PANTHER" id="PTHR30290:SF10">
    <property type="entry name" value="PERIPLASMIC OLIGOPEPTIDE-BINDING PROTEIN-RELATED"/>
    <property type="match status" value="1"/>
</dbReference>
<feature type="region of interest" description="Disordered" evidence="5">
    <location>
        <begin position="1"/>
        <end position="35"/>
    </location>
</feature>
<feature type="compositionally biased region" description="Basic and acidic residues" evidence="5">
    <location>
        <begin position="1"/>
        <end position="20"/>
    </location>
</feature>
<evidence type="ECO:0000256" key="6">
    <source>
        <dbReference type="SAM" id="Phobius"/>
    </source>
</evidence>
<dbReference type="RefSeq" id="WP_094722682.1">
    <property type="nucleotide sequence ID" value="NZ_MWWS01000004.1"/>
</dbReference>
<name>A0A261EU38_9BIFI</name>
<dbReference type="GO" id="GO:0015833">
    <property type="term" value="P:peptide transport"/>
    <property type="evidence" value="ECO:0007669"/>
    <property type="project" value="TreeGrafter"/>
</dbReference>
<proteinExistence type="inferred from homology"/>
<evidence type="ECO:0000313" key="8">
    <source>
        <dbReference type="EMBL" id="OZG50166.1"/>
    </source>
</evidence>
<dbReference type="OrthoDB" id="9796817at2"/>
<evidence type="ECO:0000256" key="4">
    <source>
        <dbReference type="ARBA" id="ARBA00022729"/>
    </source>
</evidence>
<dbReference type="Pfam" id="PF00496">
    <property type="entry name" value="SBP_bac_5"/>
    <property type="match status" value="1"/>
</dbReference>
<keyword evidence="3" id="KW-0813">Transport</keyword>
<feature type="transmembrane region" description="Helical" evidence="6">
    <location>
        <begin position="43"/>
        <end position="63"/>
    </location>
</feature>
<organism evidence="8 9">
    <name type="scientific">Bombiscardovia coagulans</name>
    <dbReference type="NCBI Taxonomy" id="686666"/>
    <lineage>
        <taxon>Bacteria</taxon>
        <taxon>Bacillati</taxon>
        <taxon>Actinomycetota</taxon>
        <taxon>Actinomycetes</taxon>
        <taxon>Bifidobacteriales</taxon>
        <taxon>Bifidobacteriaceae</taxon>
        <taxon>Bombiscardovia</taxon>
    </lineage>
</organism>
<dbReference type="EMBL" id="MWWS01000004">
    <property type="protein sequence ID" value="OZG50166.1"/>
    <property type="molecule type" value="Genomic_DNA"/>
</dbReference>
<dbReference type="GO" id="GO:1904680">
    <property type="term" value="F:peptide transmembrane transporter activity"/>
    <property type="evidence" value="ECO:0007669"/>
    <property type="project" value="TreeGrafter"/>
</dbReference>
<protein>
    <submittedName>
        <fullName evidence="8">ABC transporter substrate-binding protein</fullName>
    </submittedName>
</protein>
<keyword evidence="6" id="KW-0472">Membrane</keyword>
<dbReference type="Gene3D" id="3.40.190.10">
    <property type="entry name" value="Periplasmic binding protein-like II"/>
    <property type="match status" value="1"/>
</dbReference>
<keyword evidence="4" id="KW-0732">Signal</keyword>
<gene>
    <name evidence="8" type="ORF">BOCO_0683</name>
</gene>
<accession>A0A261EU38</accession>
<dbReference type="CDD" id="cd08494">
    <property type="entry name" value="PBP2_NikA_DppA_OppA_like_6"/>
    <property type="match status" value="1"/>
</dbReference>
<evidence type="ECO:0000256" key="2">
    <source>
        <dbReference type="ARBA" id="ARBA00005695"/>
    </source>
</evidence>
<dbReference type="InterPro" id="IPR000914">
    <property type="entry name" value="SBP_5_dom"/>
</dbReference>
<dbReference type="SUPFAM" id="SSF53850">
    <property type="entry name" value="Periplasmic binding protein-like II"/>
    <property type="match status" value="1"/>
</dbReference>
<evidence type="ECO:0000256" key="5">
    <source>
        <dbReference type="SAM" id="MobiDB-lite"/>
    </source>
</evidence>
<dbReference type="Gene3D" id="3.10.105.10">
    <property type="entry name" value="Dipeptide-binding Protein, Domain 3"/>
    <property type="match status" value="1"/>
</dbReference>
<keyword evidence="6" id="KW-0812">Transmembrane</keyword>
<sequence length="580" mass="64676">MSSSKLKTDVQEGTVRHEDTTAGPSTDPVLNQRLKAPRKGNPLPWQLVSALLAVVLIAVLWAGRSYQQPTAGVTAGISKSVSIGFRLAPANLDIRNQSGAALDQALIGNVYEGLVSRDQTNRVMPSLANSWEISEDATTYTFHLNPNLTFSNGDKLDAEDVAWSINQLMEHHYHDADQLQNFQSVKAIDKDHVQLQLTAPYANILWVLTGRAGLVFDRKAQYDPKTQAVGSGPYTVESFTPNSSLVLKANTRYWGRQHRAKTETLHLRYFADDNAAVNALKSQDIQVLAPITANLAAPFTKDTEHYSVHSGAGSDKYVLAFNNKGSKTSDMRVRQAIRYAINHQDLIDSRGGVDQPMGGPIPSVDPGYRDITNLYPHNPERAKRLMAQVGYTPDKPLTLRLTYPNTYGTELGDQLRSQLKPIGINLQLQVVEFSTWMQDVYTNHNYDLSLVDHSESHDFSQWTNPNYYYGYDSKVVRDLYAKAMAARKAEDTDHYLAQAAQQVSQDAPADWLFNYRITTVTLTGLRGFPLNLNQTLLNAWKISYSPDKPKTSGPAARALYDRPKWRSSDHATFLQYTIAG</sequence>
<comment type="similarity">
    <text evidence="2">Belongs to the bacterial solute-binding protein 5 family.</text>
</comment>
<evidence type="ECO:0000256" key="3">
    <source>
        <dbReference type="ARBA" id="ARBA00022448"/>
    </source>
</evidence>
<dbReference type="GO" id="GO:0030313">
    <property type="term" value="C:cell envelope"/>
    <property type="evidence" value="ECO:0007669"/>
    <property type="project" value="UniProtKB-SubCell"/>
</dbReference>
<dbReference type="InterPro" id="IPR039424">
    <property type="entry name" value="SBP_5"/>
</dbReference>